<evidence type="ECO:0000259" key="2">
    <source>
        <dbReference type="Pfam" id="PF25794"/>
    </source>
</evidence>
<evidence type="ECO:0000256" key="1">
    <source>
        <dbReference type="SAM" id="MobiDB-lite"/>
    </source>
</evidence>
<dbReference type="PANTHER" id="PTHR32387">
    <property type="entry name" value="WU:FJ29H11"/>
    <property type="match status" value="1"/>
</dbReference>
<dbReference type="InterPro" id="IPR036890">
    <property type="entry name" value="HATPase_C_sf"/>
</dbReference>
<reference evidence="3 4" key="1">
    <citation type="submission" date="2018-05" db="EMBL/GenBank/DDBJ databases">
        <title>Micromonosporas from Atacama Desert.</title>
        <authorList>
            <person name="Carro L."/>
            <person name="Golinska P."/>
            <person name="Klenk H.-P."/>
            <person name="Goodfellow M."/>
        </authorList>
    </citation>
    <scope>NUCLEOTIDE SEQUENCE [LARGE SCALE GENOMIC DNA]</scope>
    <source>
        <strain evidence="3 4">4G51</strain>
    </source>
</reference>
<dbReference type="AlphaFoldDB" id="A0A317DDD0"/>
<dbReference type="Gene3D" id="3.30.565.10">
    <property type="entry name" value="Histidine kinase-like ATPase, C-terminal domain"/>
    <property type="match status" value="1"/>
</dbReference>
<dbReference type="Proteomes" id="UP000246050">
    <property type="component" value="Unassembled WGS sequence"/>
</dbReference>
<feature type="region of interest" description="Disordered" evidence="1">
    <location>
        <begin position="859"/>
        <end position="879"/>
    </location>
</feature>
<organism evidence="3 4">
    <name type="scientific">Micromonospora sicca</name>
    <dbReference type="NCBI Taxonomy" id="2202420"/>
    <lineage>
        <taxon>Bacteria</taxon>
        <taxon>Bacillati</taxon>
        <taxon>Actinomycetota</taxon>
        <taxon>Actinomycetes</taxon>
        <taxon>Micromonosporales</taxon>
        <taxon>Micromonosporaceae</taxon>
        <taxon>Micromonospora</taxon>
    </lineage>
</organism>
<dbReference type="PANTHER" id="PTHR32387:SF0">
    <property type="entry name" value="PROTEIN NO VEIN"/>
    <property type="match status" value="1"/>
</dbReference>
<dbReference type="EMBL" id="QGKS01000285">
    <property type="protein sequence ID" value="PWR12667.1"/>
    <property type="molecule type" value="Genomic_DNA"/>
</dbReference>
<name>A0A317DDD0_9ACTN</name>
<dbReference type="NCBIfam" id="NF047352">
    <property type="entry name" value="P_loop_sacsin"/>
    <property type="match status" value="1"/>
</dbReference>
<protein>
    <recommendedName>
        <fullName evidence="2">Sacsin/Nov domain-containing protein</fullName>
    </recommendedName>
</protein>
<evidence type="ECO:0000313" key="3">
    <source>
        <dbReference type="EMBL" id="PWR12667.1"/>
    </source>
</evidence>
<dbReference type="InterPro" id="IPR052957">
    <property type="entry name" value="Auxin_embryo_med"/>
</dbReference>
<dbReference type="Pfam" id="PF25794">
    <property type="entry name" value="SACS"/>
    <property type="match status" value="1"/>
</dbReference>
<accession>A0A317DDD0</accession>
<dbReference type="SUPFAM" id="SSF55874">
    <property type="entry name" value="ATPase domain of HSP90 chaperone/DNA topoisomerase II/histidine kinase"/>
    <property type="match status" value="1"/>
</dbReference>
<dbReference type="InterPro" id="IPR058210">
    <property type="entry name" value="SACS/Nov_dom"/>
</dbReference>
<proteinExistence type="predicted"/>
<feature type="compositionally biased region" description="Basic and acidic residues" evidence="1">
    <location>
        <begin position="819"/>
        <end position="831"/>
    </location>
</feature>
<feature type="region of interest" description="Disordered" evidence="1">
    <location>
        <begin position="816"/>
        <end position="844"/>
    </location>
</feature>
<gene>
    <name evidence="3" type="ORF">DKT69_23200</name>
</gene>
<comment type="caution">
    <text evidence="3">The sequence shown here is derived from an EMBL/GenBank/DDBJ whole genome shotgun (WGS) entry which is preliminary data.</text>
</comment>
<sequence>MPSDYKSIRQDNIREYGEGTRHLDFLQRLYADRTHFILELLQNAEDAQASHVTFTLHPDRLVVEHDGRPFNERDVRGICGVDASTKTSELTSIGKFGIGFKSVYAYTLAPTVHSGSEHFRIRHYVRPEAADVPPDLPDGLTRFEFPFDRENVPVETAYTEIGAGLKRFDPVALLFLQHVRQVMVVGGSGAVTFTRLERGELSPDVELVVRQNDRVINHQYWEVFRRSLDGIGHPGRRVEMAFKRTSGAPDAPVERIPHAPLVVYFPTDKPSGLGFLLQAPLRTTPARDNIPERDPDNARVIVEAGHLLIEALEELRRKGRLGLDVLDVLPITAVDFPEGSLLRPLFDALLEAVRTRPLLPVAGPLGHAPATRMRLARSAGLRELLTPEQLGALEGTVEPLQWQPARLTRERNRDLWDYLHDVVDIDELDAEWLVDQLDRTFLESAQDAWLVQLYRFLAQSPALWRRPRPPWNRPGPARELPTIRLCDGRHVVPFGADGRPQAYLPGPVSSSFPTVRTEVAANAEARAFLEELGLSEPDAVDEVLEYVVPKYDNPSTAIDDEQHDDDLAKIFRAMQAATRRRRDTLVEVLRNTPFLQCRPAGSSALSFRSPTVAYWSHEDLEHYFLPSPHCWFLHERYRPYQQELSVLGVAQAVRVLSSPPNPLGHVVIRADWGDHSRGLHGFDPNLRFAGLKAAVTRPDRRRSTYIWNHLLLPYASRLRGIVESSGRQDYSNSKSVETMSEALEVLITHAWIPTAAGEFVEPAKLSLDDLPDDFESSQALADALGMVSSAIVQVSTELNLSVATLRFLAENPDAAAELDQMRQRQEQKEQDDAQPPPGAALTPEGYADALKDAFDKPAVHGEPEAAPVSSGGRVVAPAVRRQRTRDAISDDLSEEPAWRDRFRVIGRKVWDGKDPAVRQFLLEQYAGRCQICTASFPKRDGTPYFEVVHLVSHTAAAWVDRAGNTLCLCPTCTSKFLHGQVESGDLLEQIQQWKTIAEGGEGNGLRIQLCGSPVVVSYTEKHLLDLQEMTRTDEATVPGT</sequence>
<feature type="domain" description="Sacsin/Nov" evidence="2">
    <location>
        <begin position="29"/>
        <end position="116"/>
    </location>
</feature>
<dbReference type="OrthoDB" id="9776021at2"/>
<dbReference type="RefSeq" id="WP_109803616.1">
    <property type="nucleotide sequence ID" value="NZ_QGKS01000285.1"/>
</dbReference>
<evidence type="ECO:0000313" key="4">
    <source>
        <dbReference type="Proteomes" id="UP000246050"/>
    </source>
</evidence>